<dbReference type="EMBL" id="MEIL01000024">
    <property type="protein sequence ID" value="PIT39764.1"/>
    <property type="molecule type" value="Genomic_DNA"/>
</dbReference>
<feature type="domain" description="Plastocyanin-like" evidence="12">
    <location>
        <begin position="52"/>
        <end position="166"/>
    </location>
</feature>
<comment type="subcellular location">
    <subcellularLocation>
        <location evidence="1">Cell outer membrane</location>
        <topology evidence="1">Lipid-anchor</topology>
    </subcellularLocation>
</comment>
<dbReference type="CDD" id="cd13890">
    <property type="entry name" value="CuRO_3_CueO_FtsP"/>
    <property type="match status" value="1"/>
</dbReference>
<evidence type="ECO:0000256" key="6">
    <source>
        <dbReference type="ARBA" id="ARBA00041027"/>
    </source>
</evidence>
<dbReference type="InterPro" id="IPR002355">
    <property type="entry name" value="Cu_oxidase_Cu_BS"/>
</dbReference>
<dbReference type="GO" id="GO:0016491">
    <property type="term" value="F:oxidoreductase activity"/>
    <property type="evidence" value="ECO:0007669"/>
    <property type="project" value="UniProtKB-KW"/>
</dbReference>
<name>A0A2N9X7P6_9NEIS</name>
<dbReference type="Pfam" id="PF10518">
    <property type="entry name" value="TAT_signal"/>
    <property type="match status" value="1"/>
</dbReference>
<evidence type="ECO:0000313" key="14">
    <source>
        <dbReference type="Proteomes" id="UP000230202"/>
    </source>
</evidence>
<dbReference type="NCBIfam" id="TIGR01409">
    <property type="entry name" value="TAT_signal_seq"/>
    <property type="match status" value="1"/>
</dbReference>
<gene>
    <name evidence="13" type="ORF">BHC54_04615</name>
</gene>
<feature type="domain" description="Plastocyanin-like" evidence="11">
    <location>
        <begin position="395"/>
        <end position="516"/>
    </location>
</feature>
<protein>
    <recommendedName>
        <fullName evidence="6">Multicopper oxidase CueO</fullName>
        <ecNumber evidence="5">1.16.3.4</ecNumber>
    </recommendedName>
    <alternativeName>
        <fullName evidence="7">Copper efflux oxidase</fullName>
    </alternativeName>
    <alternativeName>
        <fullName evidence="8">Cuprous oxidase</fullName>
    </alternativeName>
</protein>
<accession>A0A2N9X7P6</accession>
<dbReference type="InterPro" id="IPR045087">
    <property type="entry name" value="Cu-oxidase_fam"/>
</dbReference>
<evidence type="ECO:0000256" key="9">
    <source>
        <dbReference type="ARBA" id="ARBA00048092"/>
    </source>
</evidence>
<evidence type="ECO:0000256" key="5">
    <source>
        <dbReference type="ARBA" id="ARBA00038978"/>
    </source>
</evidence>
<dbReference type="AlphaFoldDB" id="A0A2N9X7P6"/>
<evidence type="ECO:0000256" key="7">
    <source>
        <dbReference type="ARBA" id="ARBA00042896"/>
    </source>
</evidence>
<evidence type="ECO:0000256" key="8">
    <source>
        <dbReference type="ARBA" id="ARBA00043090"/>
    </source>
</evidence>
<dbReference type="InterPro" id="IPR001117">
    <property type="entry name" value="Cu-oxidase_2nd"/>
</dbReference>
<dbReference type="Proteomes" id="UP000230202">
    <property type="component" value="Unassembled WGS sequence"/>
</dbReference>
<feature type="domain" description="Plastocyanin-like" evidence="10">
    <location>
        <begin position="226"/>
        <end position="291"/>
    </location>
</feature>
<evidence type="ECO:0000313" key="13">
    <source>
        <dbReference type="EMBL" id="PIT39764.1"/>
    </source>
</evidence>
<dbReference type="Pfam" id="PF07731">
    <property type="entry name" value="Cu-oxidase_2"/>
    <property type="match status" value="1"/>
</dbReference>
<dbReference type="RefSeq" id="WP_100151950.1">
    <property type="nucleotide sequence ID" value="NZ_MEIL01000024.1"/>
</dbReference>
<dbReference type="InterPro" id="IPR011707">
    <property type="entry name" value="Cu-oxidase-like_N"/>
</dbReference>
<evidence type="ECO:0000259" key="11">
    <source>
        <dbReference type="Pfam" id="PF07731"/>
    </source>
</evidence>
<reference evidence="13" key="1">
    <citation type="journal article" date="2017" name="MBio">
        <title>Type VI secretion-mediated competition in the bee gut microbiome.</title>
        <authorList>
            <person name="Steele M.I."/>
            <person name="Kwong W.K."/>
            <person name="Powell J.E."/>
            <person name="Whiteley M."/>
            <person name="Moran N.A."/>
        </authorList>
    </citation>
    <scope>NUCLEOTIDE SEQUENCE [LARGE SCALE GENOMIC DNA]</scope>
    <source>
        <strain evidence="13">WkB273</strain>
    </source>
</reference>
<dbReference type="PROSITE" id="PS00080">
    <property type="entry name" value="MULTICOPPER_OXIDASE2"/>
    <property type="match status" value="1"/>
</dbReference>
<proteinExistence type="predicted"/>
<dbReference type="InterPro" id="IPR008972">
    <property type="entry name" value="Cupredoxin"/>
</dbReference>
<dbReference type="PROSITE" id="PS51318">
    <property type="entry name" value="TAT"/>
    <property type="match status" value="1"/>
</dbReference>
<sequence length="516" mass="57261">MNRRDFLKYSTLLGAAAGLPWLAFAKGNAALPKLIIPPLLDTAKQTKIQLTVQQGKSQFGKNLITTWGYNGALLGPVIRLYRNKPVQITVHNRLNEATTVHWHGMEISGIADGGPQASIEAGQTRQINLTSIQQAATCWYHPHPHMHSGKQVAMGLAGMLLLEDANSTSLPLPKNWGIDDIPLIIQDKKFDENGQIDYQLNVLSAAVGWFGDTLLCNGQMYPQHYAPRGWLRVRLLNGCNARSLNLACSDHRPMYVIASDGGFLPEPVAVQNLYMLPAERFEVLIDTSNGQAFDLLTLPVKQMGMNLAPFDQPYPIIQMATVSTRNNATLPEQLNNKLPAIPSVDILTNRQFKLSMDSQLDTLGMQALQQFSGDSSMHHKMPTNHGHMAVMHHNMQANMADLDLMHANRINGQTFDIHKPAFKANKGQYECWEISGVGDMMLHPFHIHGTQFRILSENGKIPPAHRAGWKDIVSVEGAVSKVLVKFNHPAPSSFPYMAHCHILEHEDTGMMLSFTV</sequence>
<dbReference type="InterPro" id="IPR019546">
    <property type="entry name" value="TAT_signal_bac_arc"/>
</dbReference>
<dbReference type="Pfam" id="PF07732">
    <property type="entry name" value="Cu-oxidase_3"/>
    <property type="match status" value="1"/>
</dbReference>
<dbReference type="PANTHER" id="PTHR48267:SF1">
    <property type="entry name" value="BILIRUBIN OXIDASE"/>
    <property type="match status" value="1"/>
</dbReference>
<dbReference type="CDD" id="cd13867">
    <property type="entry name" value="CuRO_2_CueO_FtsP"/>
    <property type="match status" value="1"/>
</dbReference>
<dbReference type="InterPro" id="IPR011706">
    <property type="entry name" value="Cu-oxidase_C"/>
</dbReference>
<dbReference type="GO" id="GO:0009279">
    <property type="term" value="C:cell outer membrane"/>
    <property type="evidence" value="ECO:0007669"/>
    <property type="project" value="UniProtKB-SubCell"/>
</dbReference>
<dbReference type="PANTHER" id="PTHR48267">
    <property type="entry name" value="CUPREDOXIN SUPERFAMILY PROTEIN"/>
    <property type="match status" value="1"/>
</dbReference>
<dbReference type="Gene3D" id="2.60.40.420">
    <property type="entry name" value="Cupredoxins - blue copper proteins"/>
    <property type="match status" value="3"/>
</dbReference>
<evidence type="ECO:0000259" key="10">
    <source>
        <dbReference type="Pfam" id="PF00394"/>
    </source>
</evidence>
<evidence type="ECO:0000256" key="1">
    <source>
        <dbReference type="ARBA" id="ARBA00004459"/>
    </source>
</evidence>
<dbReference type="EC" id="1.16.3.4" evidence="5"/>
<comment type="catalytic activity">
    <reaction evidence="9">
        <text>4 Cu(+) + O2 + 4 H(+) = 4 Cu(2+) + 2 H2O</text>
        <dbReference type="Rhea" id="RHEA:30083"/>
        <dbReference type="ChEBI" id="CHEBI:15377"/>
        <dbReference type="ChEBI" id="CHEBI:15378"/>
        <dbReference type="ChEBI" id="CHEBI:15379"/>
        <dbReference type="ChEBI" id="CHEBI:29036"/>
        <dbReference type="ChEBI" id="CHEBI:49552"/>
        <dbReference type="EC" id="1.16.3.4"/>
    </reaction>
    <physiologicalReaction direction="left-to-right" evidence="9">
        <dbReference type="Rhea" id="RHEA:30084"/>
    </physiologicalReaction>
</comment>
<dbReference type="SUPFAM" id="SSF49503">
    <property type="entry name" value="Cupredoxins"/>
    <property type="match status" value="3"/>
</dbReference>
<keyword evidence="3" id="KW-0479">Metal-binding</keyword>
<comment type="caution">
    <text evidence="13">The sequence shown here is derived from an EMBL/GenBank/DDBJ whole genome shotgun (WGS) entry which is preliminary data.</text>
</comment>
<evidence type="ECO:0000256" key="3">
    <source>
        <dbReference type="ARBA" id="ARBA00022723"/>
    </source>
</evidence>
<keyword evidence="4" id="KW-0560">Oxidoreductase</keyword>
<dbReference type="Pfam" id="PF00394">
    <property type="entry name" value="Cu-oxidase"/>
    <property type="match status" value="1"/>
</dbReference>
<evidence type="ECO:0000259" key="12">
    <source>
        <dbReference type="Pfam" id="PF07732"/>
    </source>
</evidence>
<dbReference type="InterPro" id="IPR006311">
    <property type="entry name" value="TAT_signal"/>
</dbReference>
<organism evidence="13 14">
    <name type="scientific">Snodgrassella alvi</name>
    <dbReference type="NCBI Taxonomy" id="1196083"/>
    <lineage>
        <taxon>Bacteria</taxon>
        <taxon>Pseudomonadati</taxon>
        <taxon>Pseudomonadota</taxon>
        <taxon>Betaproteobacteria</taxon>
        <taxon>Neisseriales</taxon>
        <taxon>Neisseriaceae</taxon>
        <taxon>Snodgrassella</taxon>
    </lineage>
</organism>
<evidence type="ECO:0000256" key="4">
    <source>
        <dbReference type="ARBA" id="ARBA00023002"/>
    </source>
</evidence>
<dbReference type="GO" id="GO:0005507">
    <property type="term" value="F:copper ion binding"/>
    <property type="evidence" value="ECO:0007669"/>
    <property type="project" value="InterPro"/>
</dbReference>
<dbReference type="NCBIfam" id="NF008205">
    <property type="entry name" value="PRK10965.1"/>
    <property type="match status" value="1"/>
</dbReference>
<keyword evidence="14" id="KW-1185">Reference proteome</keyword>
<evidence type="ECO:0000256" key="2">
    <source>
        <dbReference type="ARBA" id="ARBA00011245"/>
    </source>
</evidence>
<comment type="subunit">
    <text evidence="2">Monomer.</text>
</comment>